<keyword evidence="4" id="KW-1185">Reference proteome</keyword>
<evidence type="ECO:0000256" key="1">
    <source>
        <dbReference type="SAM" id="MobiDB-lite"/>
    </source>
</evidence>
<feature type="chain" id="PRO_5047455279" evidence="2">
    <location>
        <begin position="32"/>
        <end position="212"/>
    </location>
</feature>
<keyword evidence="2" id="KW-0732">Signal</keyword>
<proteinExistence type="predicted"/>
<dbReference type="Proteomes" id="UP001185755">
    <property type="component" value="Unassembled WGS sequence"/>
</dbReference>
<dbReference type="RefSeq" id="WP_317565899.1">
    <property type="nucleotide sequence ID" value="NZ_JAWLJX010000008.1"/>
</dbReference>
<accession>A0ABU4BHU8</accession>
<sequence length="212" mass="21498">MTGNRIRSVVVSATAVTCAGLVLTGCSSSTAPTDAMPSVIPTVVAGAPATSTDATAPSIAPPPSDDEPGSGSAATPTVGSEPITPVDPTRYAAINDQVGWKSPSGNVYCKLGSTDFSSGCQATDAPVPDGADCDKPPFSADEMSKGFFLDPGRVTPMCFNQGAFGVDNAQSLDYNTSISSNGYTCYSRVEAMICDAGGGNGFVLSMQQATWN</sequence>
<dbReference type="EMBL" id="JAWLJX010000008">
    <property type="protein sequence ID" value="MDV6263787.1"/>
    <property type="molecule type" value="Genomic_DNA"/>
</dbReference>
<feature type="region of interest" description="Disordered" evidence="1">
    <location>
        <begin position="50"/>
        <end position="87"/>
    </location>
</feature>
<evidence type="ECO:0000256" key="2">
    <source>
        <dbReference type="SAM" id="SignalP"/>
    </source>
</evidence>
<evidence type="ECO:0000313" key="3">
    <source>
        <dbReference type="EMBL" id="MDV6263787.1"/>
    </source>
</evidence>
<feature type="signal peptide" evidence="2">
    <location>
        <begin position="1"/>
        <end position="31"/>
    </location>
</feature>
<name>A0ABU4BHU8_9NOCA</name>
<reference evidence="3 4" key="1">
    <citation type="submission" date="2023-10" db="EMBL/GenBank/DDBJ databases">
        <title>Development of a sustainable strategy for remediation of hydrocarbon-contaminated territories based on the waste exchange concept.</title>
        <authorList>
            <person name="Krivoruchko A."/>
        </authorList>
    </citation>
    <scope>NUCLEOTIDE SEQUENCE [LARGE SCALE GENOMIC DNA]</scope>
    <source>
        <strain evidence="3 4">IEGM 1323</strain>
    </source>
</reference>
<gene>
    <name evidence="3" type="ORF">R3P96_20815</name>
</gene>
<evidence type="ECO:0000313" key="4">
    <source>
        <dbReference type="Proteomes" id="UP001185755"/>
    </source>
</evidence>
<protein>
    <submittedName>
        <fullName evidence="3">Uncharacterized protein</fullName>
    </submittedName>
</protein>
<dbReference type="PROSITE" id="PS51257">
    <property type="entry name" value="PROKAR_LIPOPROTEIN"/>
    <property type="match status" value="1"/>
</dbReference>
<organism evidence="3 4">
    <name type="scientific">Rhodococcoides yunnanense</name>
    <dbReference type="NCBI Taxonomy" id="278209"/>
    <lineage>
        <taxon>Bacteria</taxon>
        <taxon>Bacillati</taxon>
        <taxon>Actinomycetota</taxon>
        <taxon>Actinomycetes</taxon>
        <taxon>Mycobacteriales</taxon>
        <taxon>Nocardiaceae</taxon>
        <taxon>Rhodococcoides</taxon>
    </lineage>
</organism>
<comment type="caution">
    <text evidence="3">The sequence shown here is derived from an EMBL/GenBank/DDBJ whole genome shotgun (WGS) entry which is preliminary data.</text>
</comment>